<evidence type="ECO:0000313" key="1">
    <source>
        <dbReference type="EMBL" id="KIM61895.1"/>
    </source>
</evidence>
<evidence type="ECO:0000313" key="2">
    <source>
        <dbReference type="Proteomes" id="UP000053989"/>
    </source>
</evidence>
<proteinExistence type="predicted"/>
<sequence length="215" mass="23903">MPSVEVDQLNFETSSIFALLWNLCRTHLPPEVILDVDEFLDRENMARMGGGMERGADGKVPATGKYVIGVGVDEDLDQPTTFHEVEMSPPSGVAALNYCHAGHTEQQPHKYAFSWTTCQTGGPEKGGLFYISNFGICIAPASNTLVVWQPRHVHGTSLQDRQVNNDPDSSQAGIAIVTPSQLPNVWHKYWDKKWSHEMAAAEIYDHQFDDEDDST</sequence>
<dbReference type="EMBL" id="KN822046">
    <property type="protein sequence ID" value="KIM61895.1"/>
    <property type="molecule type" value="Genomic_DNA"/>
</dbReference>
<dbReference type="AlphaFoldDB" id="A0A0C3DML0"/>
<protein>
    <submittedName>
        <fullName evidence="1">Uncharacterized protein</fullName>
    </submittedName>
</protein>
<reference evidence="2" key="2">
    <citation type="submission" date="2015-01" db="EMBL/GenBank/DDBJ databases">
        <title>Evolutionary Origins and Diversification of the Mycorrhizal Mutualists.</title>
        <authorList>
            <consortium name="DOE Joint Genome Institute"/>
            <consortium name="Mycorrhizal Genomics Consortium"/>
            <person name="Kohler A."/>
            <person name="Kuo A."/>
            <person name="Nagy L.G."/>
            <person name="Floudas D."/>
            <person name="Copeland A."/>
            <person name="Barry K.W."/>
            <person name="Cichocki N."/>
            <person name="Veneault-Fourrey C."/>
            <person name="LaButti K."/>
            <person name="Lindquist E.A."/>
            <person name="Lipzen A."/>
            <person name="Lundell T."/>
            <person name="Morin E."/>
            <person name="Murat C."/>
            <person name="Riley R."/>
            <person name="Ohm R."/>
            <person name="Sun H."/>
            <person name="Tunlid A."/>
            <person name="Henrissat B."/>
            <person name="Grigoriev I.V."/>
            <person name="Hibbett D.S."/>
            <person name="Martin F."/>
        </authorList>
    </citation>
    <scope>NUCLEOTIDE SEQUENCE [LARGE SCALE GENOMIC DNA]</scope>
    <source>
        <strain evidence="2">Foug A</strain>
    </source>
</reference>
<dbReference type="OrthoDB" id="2687240at2759"/>
<accession>A0A0C3DML0</accession>
<organism evidence="1 2">
    <name type="scientific">Scleroderma citrinum Foug A</name>
    <dbReference type="NCBI Taxonomy" id="1036808"/>
    <lineage>
        <taxon>Eukaryota</taxon>
        <taxon>Fungi</taxon>
        <taxon>Dikarya</taxon>
        <taxon>Basidiomycota</taxon>
        <taxon>Agaricomycotina</taxon>
        <taxon>Agaricomycetes</taxon>
        <taxon>Agaricomycetidae</taxon>
        <taxon>Boletales</taxon>
        <taxon>Sclerodermatineae</taxon>
        <taxon>Sclerodermataceae</taxon>
        <taxon>Scleroderma</taxon>
    </lineage>
</organism>
<dbReference type="InParanoid" id="A0A0C3DML0"/>
<reference evidence="1 2" key="1">
    <citation type="submission" date="2014-04" db="EMBL/GenBank/DDBJ databases">
        <authorList>
            <consortium name="DOE Joint Genome Institute"/>
            <person name="Kuo A."/>
            <person name="Kohler A."/>
            <person name="Nagy L.G."/>
            <person name="Floudas D."/>
            <person name="Copeland A."/>
            <person name="Barry K.W."/>
            <person name="Cichocki N."/>
            <person name="Veneault-Fourrey C."/>
            <person name="LaButti K."/>
            <person name="Lindquist E.A."/>
            <person name="Lipzen A."/>
            <person name="Lundell T."/>
            <person name="Morin E."/>
            <person name="Murat C."/>
            <person name="Sun H."/>
            <person name="Tunlid A."/>
            <person name="Henrissat B."/>
            <person name="Grigoriev I.V."/>
            <person name="Hibbett D.S."/>
            <person name="Martin F."/>
            <person name="Nordberg H.P."/>
            <person name="Cantor M.N."/>
            <person name="Hua S.X."/>
        </authorList>
    </citation>
    <scope>NUCLEOTIDE SEQUENCE [LARGE SCALE GENOMIC DNA]</scope>
    <source>
        <strain evidence="1 2">Foug A</strain>
    </source>
</reference>
<dbReference type="Proteomes" id="UP000053989">
    <property type="component" value="Unassembled WGS sequence"/>
</dbReference>
<keyword evidence="2" id="KW-1185">Reference proteome</keyword>
<dbReference type="HOGENOM" id="CLU_041810_1_0_1"/>
<name>A0A0C3DML0_9AGAM</name>
<gene>
    <name evidence="1" type="ORF">SCLCIDRAFT_25372</name>
</gene>